<comment type="caution">
    <text evidence="11">The sequence shown here is derived from an EMBL/GenBank/DDBJ whole genome shotgun (WGS) entry which is preliminary data.</text>
</comment>
<sequence length="192" mass="22108">MAGGPLTIKEEMEMSMDEDLILINHGKSQEHMVVAEIIDHGSRSRGTSQRRQKLESKAADPAGGQPAWNVTDSRPRKMVTLINHSFTYGTQLPVRRMARELRHEDGNPQEYPGSFHGSRFHYECSSEEDMIAEIGLEEHELEMEAIRNQLCVNNERLSNLEDQEIARTQRELMLFSVLFSVCIVNLWLWVRQ</sequence>
<name>A0A7J7S5F2_PIPKU</name>
<keyword evidence="3 9" id="KW-0812">Transmembrane</keyword>
<evidence type="ECO:0000256" key="5">
    <source>
        <dbReference type="ARBA" id="ARBA00022989"/>
    </source>
</evidence>
<dbReference type="PANTHER" id="PTHR21128:SF0">
    <property type="entry name" value="FETAL AND ADULT TESTIS-EXPRESSED TRANSCRIPT PROTEIN"/>
    <property type="match status" value="1"/>
</dbReference>
<keyword evidence="12" id="KW-1185">Reference proteome</keyword>
<accession>A0A7J7S5F2</accession>
<comment type="subcellular location">
    <subcellularLocation>
        <location evidence="1">Membrane</location>
        <topology evidence="1">Single-pass membrane protein</topology>
    </subcellularLocation>
    <subcellularLocation>
        <location evidence="2">Mitochondrion outer membrane</location>
    </subcellularLocation>
</comment>
<proteinExistence type="predicted"/>
<evidence type="ECO:0000256" key="3">
    <source>
        <dbReference type="ARBA" id="ARBA00022692"/>
    </source>
</evidence>
<evidence type="ECO:0000256" key="2">
    <source>
        <dbReference type="ARBA" id="ARBA00004294"/>
    </source>
</evidence>
<gene>
    <name evidence="11" type="ORF">mPipKuh1_004905</name>
</gene>
<evidence type="ECO:0000256" key="1">
    <source>
        <dbReference type="ARBA" id="ARBA00004167"/>
    </source>
</evidence>
<dbReference type="AlphaFoldDB" id="A0A7J7S5F2"/>
<dbReference type="GO" id="GO:0044233">
    <property type="term" value="C:mitochondria-associated endoplasmic reticulum membrane contact site"/>
    <property type="evidence" value="ECO:0007669"/>
    <property type="project" value="TreeGrafter"/>
</dbReference>
<keyword evidence="7 9" id="KW-0472">Membrane</keyword>
<keyword evidence="5 9" id="KW-1133">Transmembrane helix</keyword>
<keyword evidence="6" id="KW-0496">Mitochondrion</keyword>
<feature type="transmembrane region" description="Helical" evidence="9">
    <location>
        <begin position="172"/>
        <end position="190"/>
    </location>
</feature>
<dbReference type="InterPro" id="IPR039153">
    <property type="entry name" value="FATE1"/>
</dbReference>
<dbReference type="GO" id="GO:0031625">
    <property type="term" value="F:ubiquitin protein ligase binding"/>
    <property type="evidence" value="ECO:0007669"/>
    <property type="project" value="TreeGrafter"/>
</dbReference>
<dbReference type="PANTHER" id="PTHR21128">
    <property type="entry name" value="FETAL AND ADULT TESTIS-EXPRESSED TRANSCRIPT PROTEIN"/>
    <property type="match status" value="1"/>
</dbReference>
<evidence type="ECO:0000256" key="8">
    <source>
        <dbReference type="SAM" id="MobiDB-lite"/>
    </source>
</evidence>
<reference evidence="11 12" key="1">
    <citation type="journal article" date="2020" name="Nature">
        <title>Six reference-quality genomes reveal evolution of bat adaptations.</title>
        <authorList>
            <person name="Jebb D."/>
            <person name="Huang Z."/>
            <person name="Pippel M."/>
            <person name="Hughes G.M."/>
            <person name="Lavrichenko K."/>
            <person name="Devanna P."/>
            <person name="Winkler S."/>
            <person name="Jermiin L.S."/>
            <person name="Skirmuntt E.C."/>
            <person name="Katzourakis A."/>
            <person name="Burkitt-Gray L."/>
            <person name="Ray D.A."/>
            <person name="Sullivan K.A.M."/>
            <person name="Roscito J.G."/>
            <person name="Kirilenko B.M."/>
            <person name="Davalos L.M."/>
            <person name="Corthals A.P."/>
            <person name="Power M.L."/>
            <person name="Jones G."/>
            <person name="Ransome R.D."/>
            <person name="Dechmann D.K.N."/>
            <person name="Locatelli A.G."/>
            <person name="Puechmaille S.J."/>
            <person name="Fedrigo O."/>
            <person name="Jarvis E.D."/>
            <person name="Hiller M."/>
            <person name="Vernes S.C."/>
            <person name="Myers E.W."/>
            <person name="Teeling E.C."/>
        </authorList>
    </citation>
    <scope>NUCLEOTIDE SEQUENCE [LARGE SCALE GENOMIC DNA]</scope>
    <source>
        <strain evidence="11">MPipKuh1</strain>
        <tissue evidence="11">Flight muscle</tissue>
    </source>
</reference>
<evidence type="ECO:0000259" key="10">
    <source>
        <dbReference type="Pfam" id="PF05644"/>
    </source>
</evidence>
<dbReference type="GO" id="GO:0005741">
    <property type="term" value="C:mitochondrial outer membrane"/>
    <property type="evidence" value="ECO:0007669"/>
    <property type="project" value="UniProtKB-SubCell"/>
</dbReference>
<evidence type="ECO:0000256" key="4">
    <source>
        <dbReference type="ARBA" id="ARBA00022787"/>
    </source>
</evidence>
<evidence type="ECO:0000256" key="7">
    <source>
        <dbReference type="ARBA" id="ARBA00023136"/>
    </source>
</evidence>
<dbReference type="Pfam" id="PF05644">
    <property type="entry name" value="Miff"/>
    <property type="match status" value="1"/>
</dbReference>
<evidence type="ECO:0000256" key="9">
    <source>
        <dbReference type="SAM" id="Phobius"/>
    </source>
</evidence>
<keyword evidence="4" id="KW-1000">Mitochondrion outer membrane</keyword>
<evidence type="ECO:0000256" key="6">
    <source>
        <dbReference type="ARBA" id="ARBA00023128"/>
    </source>
</evidence>
<dbReference type="InterPro" id="IPR039433">
    <property type="entry name" value="Mff-like_dom"/>
</dbReference>
<evidence type="ECO:0000313" key="11">
    <source>
        <dbReference type="EMBL" id="KAF6283588.1"/>
    </source>
</evidence>
<dbReference type="EMBL" id="JACAGB010000049">
    <property type="protein sequence ID" value="KAF6283588.1"/>
    <property type="molecule type" value="Genomic_DNA"/>
</dbReference>
<dbReference type="GO" id="GO:0005783">
    <property type="term" value="C:endoplasmic reticulum"/>
    <property type="evidence" value="ECO:0007669"/>
    <property type="project" value="TreeGrafter"/>
</dbReference>
<dbReference type="GO" id="GO:0051562">
    <property type="term" value="P:negative regulation of mitochondrial calcium ion concentration"/>
    <property type="evidence" value="ECO:0007669"/>
    <property type="project" value="TreeGrafter"/>
</dbReference>
<feature type="domain" description="Mff-like" evidence="10">
    <location>
        <begin position="121"/>
        <end position="191"/>
    </location>
</feature>
<feature type="region of interest" description="Disordered" evidence="8">
    <location>
        <begin position="40"/>
        <end position="67"/>
    </location>
</feature>
<protein>
    <submittedName>
        <fullName evidence="11">Fetal and adult testis expressed 1</fullName>
    </submittedName>
</protein>
<dbReference type="GO" id="GO:0043066">
    <property type="term" value="P:negative regulation of apoptotic process"/>
    <property type="evidence" value="ECO:0007669"/>
    <property type="project" value="TreeGrafter"/>
</dbReference>
<evidence type="ECO:0000313" key="12">
    <source>
        <dbReference type="Proteomes" id="UP000558488"/>
    </source>
</evidence>
<organism evidence="11 12">
    <name type="scientific">Pipistrellus kuhlii</name>
    <name type="common">Kuhl's pipistrelle</name>
    <dbReference type="NCBI Taxonomy" id="59472"/>
    <lineage>
        <taxon>Eukaryota</taxon>
        <taxon>Metazoa</taxon>
        <taxon>Chordata</taxon>
        <taxon>Craniata</taxon>
        <taxon>Vertebrata</taxon>
        <taxon>Euteleostomi</taxon>
        <taxon>Mammalia</taxon>
        <taxon>Eutheria</taxon>
        <taxon>Laurasiatheria</taxon>
        <taxon>Chiroptera</taxon>
        <taxon>Yangochiroptera</taxon>
        <taxon>Vespertilionidae</taxon>
        <taxon>Pipistrellus</taxon>
    </lineage>
</organism>
<dbReference type="Proteomes" id="UP000558488">
    <property type="component" value="Unassembled WGS sequence"/>
</dbReference>